<feature type="chain" id="PRO_5022678560" evidence="1">
    <location>
        <begin position="20"/>
        <end position="248"/>
    </location>
</feature>
<dbReference type="OrthoDB" id="9783299at2"/>
<evidence type="ECO:0000256" key="1">
    <source>
        <dbReference type="SAM" id="SignalP"/>
    </source>
</evidence>
<dbReference type="InterPro" id="IPR025510">
    <property type="entry name" value="DUF4397"/>
</dbReference>
<feature type="signal peptide" evidence="1">
    <location>
        <begin position="1"/>
        <end position="19"/>
    </location>
</feature>
<gene>
    <name evidence="3" type="ORF">FTW19_24750</name>
</gene>
<dbReference type="KEGG" id="talb:FTW19_24750"/>
<proteinExistence type="predicted"/>
<sequence>MKADVAQFFKRVAAATALAAATLGFGGCQGVTGSTSTSQVRFIDASIDAGGLDMYMGGTAVAYNVGFGTITSYIPATPATYVITADTAGTKQALATARATLANSKQYTVLVGNVAANLSATVLTDQSQPAPSGQIAIRFLDQSTAVGNIDIYMVPSGTAVTAVSSLQSDISFNTNTGYLNIPVGTYTLYIVSNGTALTTTTTTLYTGAATAYPQGSARTIVILDRQLVTTPALNVIVANDYDSATATQ</sequence>
<name>A0A5B9ELE1_9BACT</name>
<organism evidence="3 4">
    <name type="scientific">Terriglobus albidus</name>
    <dbReference type="NCBI Taxonomy" id="1592106"/>
    <lineage>
        <taxon>Bacteria</taxon>
        <taxon>Pseudomonadati</taxon>
        <taxon>Acidobacteriota</taxon>
        <taxon>Terriglobia</taxon>
        <taxon>Terriglobales</taxon>
        <taxon>Acidobacteriaceae</taxon>
        <taxon>Terriglobus</taxon>
    </lineage>
</organism>
<reference evidence="3 4" key="1">
    <citation type="submission" date="2019-08" db="EMBL/GenBank/DDBJ databases">
        <title>Complete genome sequence of Terriglobus albidus strain ORNL.</title>
        <authorList>
            <person name="Podar M."/>
        </authorList>
    </citation>
    <scope>NUCLEOTIDE SEQUENCE [LARGE SCALE GENOMIC DNA]</scope>
    <source>
        <strain evidence="3 4">ORNL</strain>
    </source>
</reference>
<dbReference type="RefSeq" id="WP_147650221.1">
    <property type="nucleotide sequence ID" value="NZ_CP042806.1"/>
</dbReference>
<dbReference type="AlphaFoldDB" id="A0A5B9ELE1"/>
<evidence type="ECO:0000313" key="3">
    <source>
        <dbReference type="EMBL" id="QEE30926.1"/>
    </source>
</evidence>
<dbReference type="Proteomes" id="UP000321820">
    <property type="component" value="Chromosome"/>
</dbReference>
<evidence type="ECO:0000259" key="2">
    <source>
        <dbReference type="Pfam" id="PF14344"/>
    </source>
</evidence>
<keyword evidence="4" id="KW-1185">Reference proteome</keyword>
<protein>
    <submittedName>
        <fullName evidence="3">DUF4397 domain-containing protein</fullName>
    </submittedName>
</protein>
<feature type="domain" description="DUF4397" evidence="2">
    <location>
        <begin position="38"/>
        <end position="152"/>
    </location>
</feature>
<evidence type="ECO:0000313" key="4">
    <source>
        <dbReference type="Proteomes" id="UP000321820"/>
    </source>
</evidence>
<dbReference type="EMBL" id="CP042806">
    <property type="protein sequence ID" value="QEE30926.1"/>
    <property type="molecule type" value="Genomic_DNA"/>
</dbReference>
<dbReference type="PROSITE" id="PS51257">
    <property type="entry name" value="PROKAR_LIPOPROTEIN"/>
    <property type="match status" value="1"/>
</dbReference>
<accession>A0A5B9ELE1</accession>
<dbReference type="Pfam" id="PF14344">
    <property type="entry name" value="DUF4397"/>
    <property type="match status" value="1"/>
</dbReference>
<keyword evidence="1" id="KW-0732">Signal</keyword>